<dbReference type="PRINTS" id="PR00080">
    <property type="entry name" value="SDRFAMILY"/>
</dbReference>
<comment type="catalytic activity">
    <reaction evidence="11">
        <text>resolvin D1 + NAD(+) = 8-oxoresolvin D1 + NADH + H(+)</text>
        <dbReference type="Rhea" id="RHEA:50124"/>
        <dbReference type="ChEBI" id="CHEBI:15378"/>
        <dbReference type="ChEBI" id="CHEBI:57540"/>
        <dbReference type="ChEBI" id="CHEBI:57945"/>
        <dbReference type="ChEBI" id="CHEBI:132079"/>
        <dbReference type="ChEBI" id="CHEBI:132080"/>
    </reaction>
    <physiologicalReaction direction="left-to-right" evidence="11">
        <dbReference type="Rhea" id="RHEA:50125"/>
    </physiologicalReaction>
</comment>
<dbReference type="RefSeq" id="XP_028838424.1">
    <property type="nucleotide sequence ID" value="XM_028982591.1"/>
</dbReference>
<reference evidence="24 25" key="1">
    <citation type="submission" date="2020-06" db="EMBL/GenBank/DDBJ databases">
        <authorList>
            <consortium name="Wellcome Sanger Institute Data Sharing"/>
        </authorList>
    </citation>
    <scope>NUCLEOTIDE SEQUENCE [LARGE SCALE GENOMIC DNA]</scope>
</reference>
<sequence length="264" mass="27746">MALEGKVALVTGAARGIGKALTEILLQNGAKVALLDVDKNAGQEAVSAFDEEFGAGRSVFCCCDVSSEVQFRDAFEKSTQLFGGLDIICNNAGIVNESDWEKAVAVNLNGVIRGTFLALELMKKENGGRGGVIVNIASMAGLGPHAVAPVYTASKHGVVGFSRAIAEASTVLGYGVRINVLCPGFVQTTIFASLEKDEALEKLRNQRGKLLESWGILEPSDVAKIFLRIVLDDSSRNGGVLVITSKGAEYINFPTAADVPAATL</sequence>
<dbReference type="SUPFAM" id="SSF51735">
    <property type="entry name" value="NAD(P)-binding Rossmann-fold domains"/>
    <property type="match status" value="1"/>
</dbReference>
<comment type="catalytic activity">
    <reaction evidence="14">
        <text>(11R)-hydroxy-(5Z,8Z,12E,14Z)-eicosatetraenoate + NAD(+) = 11-oxo-(5Z,8Z,12E,14Z)-eicosatetraenoate + NADH + H(+)</text>
        <dbReference type="Rhea" id="RHEA:48640"/>
        <dbReference type="ChEBI" id="CHEBI:15378"/>
        <dbReference type="ChEBI" id="CHEBI:57540"/>
        <dbReference type="ChEBI" id="CHEBI:57945"/>
        <dbReference type="ChEBI" id="CHEBI:78836"/>
        <dbReference type="ChEBI" id="CHEBI:90697"/>
    </reaction>
    <physiologicalReaction direction="left-to-right" evidence="14">
        <dbReference type="Rhea" id="RHEA:48641"/>
    </physiologicalReaction>
</comment>
<evidence type="ECO:0000256" key="22">
    <source>
        <dbReference type="ARBA" id="ARBA00049188"/>
    </source>
</evidence>
<evidence type="ECO:0000256" key="19">
    <source>
        <dbReference type="ARBA" id="ARBA00048739"/>
    </source>
</evidence>
<dbReference type="GO" id="GO:0047034">
    <property type="term" value="F:15-hydroxyicosatetraenoate dehydrogenase activity"/>
    <property type="evidence" value="ECO:0007669"/>
    <property type="project" value="UniProtKB-EC"/>
</dbReference>
<dbReference type="InterPro" id="IPR020904">
    <property type="entry name" value="Sc_DH/Rdtase_CS"/>
</dbReference>
<keyword evidence="2" id="KW-0644">Prostaglandin metabolism</keyword>
<dbReference type="InterPro" id="IPR036291">
    <property type="entry name" value="NAD(P)-bd_dom_sf"/>
</dbReference>
<dbReference type="AlphaFoldDB" id="A0AAY4EG85"/>
<comment type="catalytic activity">
    <reaction evidence="10">
        <text>prostaglandin E1 + NAD(+) = 15-oxoprostaglandin E1 + NADH + H(+)</text>
        <dbReference type="Rhea" id="RHEA:16477"/>
        <dbReference type="ChEBI" id="CHEBI:15378"/>
        <dbReference type="ChEBI" id="CHEBI:57397"/>
        <dbReference type="ChEBI" id="CHEBI:57401"/>
        <dbReference type="ChEBI" id="CHEBI:57540"/>
        <dbReference type="ChEBI" id="CHEBI:57945"/>
    </reaction>
    <physiologicalReaction direction="left-to-right" evidence="10">
        <dbReference type="Rhea" id="RHEA:16478"/>
    </physiologicalReaction>
</comment>
<evidence type="ECO:0000256" key="4">
    <source>
        <dbReference type="ARBA" id="ARBA00038968"/>
    </source>
</evidence>
<comment type="catalytic activity">
    <reaction evidence="21">
        <text>(15S)-hydroxy-(5Z,8Z,11Z,13E)-eicosatetraenoate + NAD(+) = 15-oxo-(5Z,8Z,11Z,13E)-eicosatetraenoate + NADH + H(+)</text>
        <dbReference type="Rhea" id="RHEA:23260"/>
        <dbReference type="ChEBI" id="CHEBI:15378"/>
        <dbReference type="ChEBI" id="CHEBI:57409"/>
        <dbReference type="ChEBI" id="CHEBI:57410"/>
        <dbReference type="ChEBI" id="CHEBI:57540"/>
        <dbReference type="ChEBI" id="CHEBI:57945"/>
        <dbReference type="EC" id="1.1.1.232"/>
    </reaction>
    <physiologicalReaction direction="left-to-right" evidence="21">
        <dbReference type="Rhea" id="RHEA:23261"/>
    </physiologicalReaction>
</comment>
<evidence type="ECO:0000256" key="1">
    <source>
        <dbReference type="ARBA" id="ARBA00006484"/>
    </source>
</evidence>
<dbReference type="PANTHER" id="PTHR44229">
    <property type="entry name" value="15-HYDROXYPROSTAGLANDIN DEHYDROGENASE [NAD(+)]"/>
    <property type="match status" value="1"/>
</dbReference>
<comment type="catalytic activity">
    <reaction evidence="15">
        <text>resolvin D1 + NAD(+) = 17-oxoresolvin D1 + NADH + H(+)</text>
        <dbReference type="Rhea" id="RHEA:50128"/>
        <dbReference type="ChEBI" id="CHEBI:15378"/>
        <dbReference type="ChEBI" id="CHEBI:57540"/>
        <dbReference type="ChEBI" id="CHEBI:57945"/>
        <dbReference type="ChEBI" id="CHEBI:132079"/>
        <dbReference type="ChEBI" id="CHEBI:132081"/>
    </reaction>
    <physiologicalReaction direction="left-to-right" evidence="15">
        <dbReference type="Rhea" id="RHEA:50129"/>
    </physiologicalReaction>
</comment>
<comment type="catalytic activity">
    <reaction evidence="22">
        <text>resolvin E1 + NAD(+) = 18-oxo-resolvin E1 + NADH + H(+)</text>
        <dbReference type="Rhea" id="RHEA:49244"/>
        <dbReference type="ChEBI" id="CHEBI:15378"/>
        <dbReference type="ChEBI" id="CHEBI:57540"/>
        <dbReference type="ChEBI" id="CHEBI:57945"/>
        <dbReference type="ChEBI" id="CHEBI:91000"/>
        <dbReference type="ChEBI" id="CHEBI:91001"/>
    </reaction>
    <physiologicalReaction direction="left-to-right" evidence="22">
        <dbReference type="Rhea" id="RHEA:49245"/>
    </physiologicalReaction>
</comment>
<dbReference type="GO" id="GO:0005737">
    <property type="term" value="C:cytoplasm"/>
    <property type="evidence" value="ECO:0007669"/>
    <property type="project" value="TreeGrafter"/>
</dbReference>
<comment type="catalytic activity">
    <reaction evidence="19">
        <text>prostaglandin E2 + NAD(+) = 15-oxoprostaglandin E2 + NADH + H(+)</text>
        <dbReference type="Rhea" id="RHEA:11876"/>
        <dbReference type="ChEBI" id="CHEBI:15378"/>
        <dbReference type="ChEBI" id="CHEBI:57400"/>
        <dbReference type="ChEBI" id="CHEBI:57540"/>
        <dbReference type="ChEBI" id="CHEBI:57945"/>
        <dbReference type="ChEBI" id="CHEBI:606564"/>
        <dbReference type="EC" id="1.1.1.141"/>
    </reaction>
    <physiologicalReaction direction="left-to-right" evidence="19">
        <dbReference type="Rhea" id="RHEA:11877"/>
    </physiologicalReaction>
</comment>
<comment type="catalytic activity">
    <reaction evidence="16">
        <text>resolvin D2 + NAD(+) = 7-oxoresolvin D2 + NADH + H(+)</text>
        <dbReference type="Rhea" id="RHEA:53584"/>
        <dbReference type="ChEBI" id="CHEBI:15378"/>
        <dbReference type="ChEBI" id="CHEBI:57540"/>
        <dbReference type="ChEBI" id="CHEBI:57945"/>
        <dbReference type="ChEBI" id="CHEBI:133367"/>
        <dbReference type="ChEBI" id="CHEBI:137497"/>
    </reaction>
    <physiologicalReaction direction="left-to-right" evidence="16">
        <dbReference type="Rhea" id="RHEA:53585"/>
    </physiologicalReaction>
</comment>
<evidence type="ECO:0000256" key="7">
    <source>
        <dbReference type="ARBA" id="ARBA00041812"/>
    </source>
</evidence>
<evidence type="ECO:0000256" key="9">
    <source>
        <dbReference type="ARBA" id="ARBA00045705"/>
    </source>
</evidence>
<keyword evidence="25" id="KW-1185">Reference proteome</keyword>
<comment type="similarity">
    <text evidence="1 23">Belongs to the short-chain dehydrogenases/reductases (SDR) family.</text>
</comment>
<dbReference type="PROSITE" id="PS00061">
    <property type="entry name" value="ADH_SHORT"/>
    <property type="match status" value="1"/>
</dbReference>
<dbReference type="GeneID" id="114791970"/>
<evidence type="ECO:0000313" key="24">
    <source>
        <dbReference type="Ensembl" id="ENSDCDP00010056660.1"/>
    </source>
</evidence>
<keyword evidence="2" id="KW-0443">Lipid metabolism</keyword>
<evidence type="ECO:0000256" key="13">
    <source>
        <dbReference type="ARBA" id="ARBA00048140"/>
    </source>
</evidence>
<comment type="catalytic activity">
    <reaction evidence="12">
        <text>14-hydroxy-(4Z,7Z,10Z,12E,16Z,19Z)-docosahexaenoate + NAD(+) = 14-oxo-(4Z,7Z,10Z,12E,16Z,19Z)-docosahexaenoate + NADH + H(+)</text>
        <dbReference type="Rhea" id="RHEA:48952"/>
        <dbReference type="ChEBI" id="CHEBI:15378"/>
        <dbReference type="ChEBI" id="CHEBI:57540"/>
        <dbReference type="ChEBI" id="CHEBI:57945"/>
        <dbReference type="ChEBI" id="CHEBI:90866"/>
        <dbReference type="ChEBI" id="CHEBI:90867"/>
    </reaction>
    <physiologicalReaction direction="left-to-right" evidence="12">
        <dbReference type="Rhea" id="RHEA:48953"/>
    </physiologicalReaction>
</comment>
<name>A0AAY4EG85_9TELE</name>
<evidence type="ECO:0000256" key="21">
    <source>
        <dbReference type="ARBA" id="ARBA00049151"/>
    </source>
</evidence>
<keyword evidence="3" id="KW-0560">Oxidoreductase</keyword>
<evidence type="ECO:0000256" key="8">
    <source>
        <dbReference type="ARBA" id="ARBA00042026"/>
    </source>
</evidence>
<dbReference type="EC" id="1.1.1.232" evidence="5"/>
<comment type="catalytic activity">
    <reaction evidence="20">
        <text>resolvin D2 + NAD(+) = 16-oxoresolvin D2 + NADH + H(+)</text>
        <dbReference type="Rhea" id="RHEA:53588"/>
        <dbReference type="ChEBI" id="CHEBI:15378"/>
        <dbReference type="ChEBI" id="CHEBI:57540"/>
        <dbReference type="ChEBI" id="CHEBI:57945"/>
        <dbReference type="ChEBI" id="CHEBI:133367"/>
        <dbReference type="ChEBI" id="CHEBI:137498"/>
    </reaction>
    <physiologicalReaction direction="left-to-right" evidence="20">
        <dbReference type="Rhea" id="RHEA:53589"/>
    </physiologicalReaction>
</comment>
<accession>A0AAY4EG85</accession>
<comment type="catalytic activity">
    <reaction evidence="18">
        <text>prostaglandin A1 + NAD(+) = 15-oxo-prostaglandin A1 + NADH + H(+)</text>
        <dbReference type="Rhea" id="RHEA:41263"/>
        <dbReference type="ChEBI" id="CHEBI:15378"/>
        <dbReference type="ChEBI" id="CHEBI:57398"/>
        <dbReference type="ChEBI" id="CHEBI:57540"/>
        <dbReference type="ChEBI" id="CHEBI:57945"/>
        <dbReference type="ChEBI" id="CHEBI:85072"/>
    </reaction>
    <physiologicalReaction direction="left-to-right" evidence="18">
        <dbReference type="Rhea" id="RHEA:41264"/>
    </physiologicalReaction>
</comment>
<organism evidence="24 25">
    <name type="scientific">Denticeps clupeoides</name>
    <name type="common">denticle herring</name>
    <dbReference type="NCBI Taxonomy" id="299321"/>
    <lineage>
        <taxon>Eukaryota</taxon>
        <taxon>Metazoa</taxon>
        <taxon>Chordata</taxon>
        <taxon>Craniata</taxon>
        <taxon>Vertebrata</taxon>
        <taxon>Euteleostomi</taxon>
        <taxon>Actinopterygii</taxon>
        <taxon>Neopterygii</taxon>
        <taxon>Teleostei</taxon>
        <taxon>Clupei</taxon>
        <taxon>Clupeiformes</taxon>
        <taxon>Denticipitoidei</taxon>
        <taxon>Denticipitidae</taxon>
        <taxon>Denticeps</taxon>
    </lineage>
</organism>
<protein>
    <recommendedName>
        <fullName evidence="6">15-hydroxyprostaglandin dehydrogenase [NAD(+)]</fullName>
        <ecNumber evidence="4">1.1.1.141</ecNumber>
        <ecNumber evidence="5">1.1.1.232</ecNumber>
    </recommendedName>
    <alternativeName>
        <fullName evidence="8">Eicosanoid/docosanoid dehydrogenase [NAD(+)]</fullName>
    </alternativeName>
    <alternativeName>
        <fullName evidence="7">Prostaglandin dehydrogenase 1</fullName>
    </alternativeName>
</protein>
<evidence type="ECO:0000256" key="2">
    <source>
        <dbReference type="ARBA" id="ARBA00022501"/>
    </source>
</evidence>
<dbReference type="Ensembl" id="ENSDCDT00010067310.1">
    <property type="protein sequence ID" value="ENSDCDP00010056660.1"/>
    <property type="gene ID" value="ENSDCDG00010032262.1"/>
</dbReference>
<evidence type="ECO:0000256" key="3">
    <source>
        <dbReference type="ARBA" id="ARBA00023002"/>
    </source>
</evidence>
<dbReference type="Pfam" id="PF00106">
    <property type="entry name" value="adh_short"/>
    <property type="match status" value="1"/>
</dbReference>
<comment type="catalytic activity">
    <reaction evidence="17">
        <text>lipoxin A4 + NAD(+) = 15-oxo-(5S,6R)-dihydroxy-(7E,9E,11Z,13E)-eicosatetraenoate + NADH + H(+)</text>
        <dbReference type="Rhea" id="RHEA:41572"/>
        <dbReference type="ChEBI" id="CHEBI:15378"/>
        <dbReference type="ChEBI" id="CHEBI:57540"/>
        <dbReference type="ChEBI" id="CHEBI:57945"/>
        <dbReference type="ChEBI" id="CHEBI:67026"/>
        <dbReference type="ChEBI" id="CHEBI:78311"/>
    </reaction>
    <physiologicalReaction direction="left-to-right" evidence="17">
        <dbReference type="Rhea" id="RHEA:41573"/>
    </physiologicalReaction>
</comment>
<comment type="catalytic activity">
    <reaction evidence="13">
        <text>15-oxo-(5S,6R)-dihydroxy-(7E,9E,11Z)-eicosatrienoate + NADH + H(+) = (5S,6R,15S)-trihydroxy-(7E,9E,11Z)-eicosatrienoate + NAD(+)</text>
        <dbReference type="Rhea" id="RHEA:41596"/>
        <dbReference type="ChEBI" id="CHEBI:15378"/>
        <dbReference type="ChEBI" id="CHEBI:57540"/>
        <dbReference type="ChEBI" id="CHEBI:57945"/>
        <dbReference type="ChEBI" id="CHEBI:78325"/>
        <dbReference type="ChEBI" id="CHEBI:78329"/>
    </reaction>
    <physiologicalReaction direction="left-to-right" evidence="13">
        <dbReference type="Rhea" id="RHEA:41597"/>
    </physiologicalReaction>
</comment>
<evidence type="ECO:0000256" key="10">
    <source>
        <dbReference type="ARBA" id="ARBA00047325"/>
    </source>
</evidence>
<evidence type="ECO:0000256" key="23">
    <source>
        <dbReference type="RuleBase" id="RU000363"/>
    </source>
</evidence>
<evidence type="ECO:0000256" key="15">
    <source>
        <dbReference type="ARBA" id="ARBA00048170"/>
    </source>
</evidence>
<evidence type="ECO:0000256" key="17">
    <source>
        <dbReference type="ARBA" id="ARBA00048535"/>
    </source>
</evidence>
<dbReference type="EC" id="1.1.1.141" evidence="4"/>
<dbReference type="PANTHER" id="PTHR44229:SF5">
    <property type="entry name" value="15-HYDROXYPROSTAGLANDIN DEHYDROGENASE [NAD(+)]"/>
    <property type="match status" value="1"/>
</dbReference>
<gene>
    <name evidence="24" type="primary">LOC114791970</name>
</gene>
<dbReference type="GO" id="GO:0006693">
    <property type="term" value="P:prostaglandin metabolic process"/>
    <property type="evidence" value="ECO:0007669"/>
    <property type="project" value="UniProtKB-KW"/>
</dbReference>
<evidence type="ECO:0000256" key="14">
    <source>
        <dbReference type="ARBA" id="ARBA00048144"/>
    </source>
</evidence>
<evidence type="ECO:0000313" key="25">
    <source>
        <dbReference type="Proteomes" id="UP000694580"/>
    </source>
</evidence>
<evidence type="ECO:0000256" key="11">
    <source>
        <dbReference type="ARBA" id="ARBA00047672"/>
    </source>
</evidence>
<reference evidence="24" key="2">
    <citation type="submission" date="2025-08" db="UniProtKB">
        <authorList>
            <consortium name="Ensembl"/>
        </authorList>
    </citation>
    <scope>IDENTIFICATION</scope>
</reference>
<dbReference type="Proteomes" id="UP000694580">
    <property type="component" value="Chromosome 6"/>
</dbReference>
<proteinExistence type="inferred from homology"/>
<evidence type="ECO:0000256" key="5">
    <source>
        <dbReference type="ARBA" id="ARBA00039060"/>
    </source>
</evidence>
<dbReference type="PRINTS" id="PR00081">
    <property type="entry name" value="GDHRDH"/>
</dbReference>
<reference evidence="24" key="3">
    <citation type="submission" date="2025-09" db="UniProtKB">
        <authorList>
            <consortium name="Ensembl"/>
        </authorList>
    </citation>
    <scope>IDENTIFICATION</scope>
</reference>
<dbReference type="Gene3D" id="3.40.50.720">
    <property type="entry name" value="NAD(P)-binding Rossmann-like Domain"/>
    <property type="match status" value="1"/>
</dbReference>
<evidence type="ECO:0000256" key="20">
    <source>
        <dbReference type="ARBA" id="ARBA00048921"/>
    </source>
</evidence>
<evidence type="ECO:0000256" key="16">
    <source>
        <dbReference type="ARBA" id="ARBA00048393"/>
    </source>
</evidence>
<dbReference type="GeneTree" id="ENSGT00940000154593"/>
<comment type="function">
    <text evidence="9">Catalyzes the NAD-dependent dehydrogenation (oxidation) of a broad array of hydroxylated polyunsaturated fatty acids (mainly eicosanoids and docosanoids, including prostaglandins, lipoxins and resolvins), yielding their corresponding keto (oxo) metabolites. Decreases the levels of the pro-proliferative prostaglandins such as prostaglandin E2 (whose activity is increased in cancer because of an increase in the expression of cyclooxygenase 2) and generates oxo-fatty acid products that can profoundly influence cell function by abrogating pro-inflammatory cytokine expression. Converts resolvins E1, D1 and D2 to their oxo products, which represents a mode of resolvin inactivation. Resolvin E1 plays important roles during the resolution phase of acute inflammation, while resolvins D1 and D2 have a unique role in obesity-induced adipose inflammation.</text>
</comment>
<evidence type="ECO:0000256" key="12">
    <source>
        <dbReference type="ARBA" id="ARBA00048008"/>
    </source>
</evidence>
<dbReference type="CDD" id="cd05323">
    <property type="entry name" value="ADH_SDR_c_like"/>
    <property type="match status" value="1"/>
</dbReference>
<evidence type="ECO:0000256" key="18">
    <source>
        <dbReference type="ARBA" id="ARBA00048611"/>
    </source>
</evidence>
<dbReference type="FunFam" id="3.40.50.720:FF:000149">
    <property type="entry name" value="15-hydroxyprostaglandin dehydrogenase [NAD(+)]"/>
    <property type="match status" value="1"/>
</dbReference>
<dbReference type="GO" id="GO:0016404">
    <property type="term" value="F:15-hydroxyprostaglandin dehydrogenase (NAD+) activity"/>
    <property type="evidence" value="ECO:0007669"/>
    <property type="project" value="UniProtKB-EC"/>
</dbReference>
<dbReference type="InterPro" id="IPR002347">
    <property type="entry name" value="SDR_fam"/>
</dbReference>
<evidence type="ECO:0000256" key="6">
    <source>
        <dbReference type="ARBA" id="ARBA00040276"/>
    </source>
</evidence>
<keyword evidence="2" id="KW-0276">Fatty acid metabolism</keyword>